<dbReference type="Proteomes" id="UP000509638">
    <property type="component" value="Chromosome"/>
</dbReference>
<gene>
    <name evidence="1" type="ORF">HW566_06035</name>
</gene>
<dbReference type="RefSeq" id="WP_178011265.1">
    <property type="nucleotide sequence ID" value="NZ_CP058316.1"/>
</dbReference>
<name>A0A7D5EVH4_9MICO</name>
<organism evidence="1 2">
    <name type="scientific">Microbacterium oleivorans</name>
    <dbReference type="NCBI Taxonomy" id="273677"/>
    <lineage>
        <taxon>Bacteria</taxon>
        <taxon>Bacillati</taxon>
        <taxon>Actinomycetota</taxon>
        <taxon>Actinomycetes</taxon>
        <taxon>Micrococcales</taxon>
        <taxon>Microbacteriaceae</taxon>
        <taxon>Microbacterium</taxon>
    </lineage>
</organism>
<evidence type="ECO:0000313" key="2">
    <source>
        <dbReference type="Proteomes" id="UP000509638"/>
    </source>
</evidence>
<protein>
    <submittedName>
        <fullName evidence="1">Uncharacterized protein</fullName>
    </submittedName>
</protein>
<dbReference type="EMBL" id="CP058316">
    <property type="protein sequence ID" value="QLD11371.1"/>
    <property type="molecule type" value="Genomic_DNA"/>
</dbReference>
<reference evidence="1 2" key="1">
    <citation type="submission" date="2020-06" db="EMBL/GenBank/DDBJ databases">
        <authorList>
            <person name="Jo H."/>
        </authorList>
    </citation>
    <scope>NUCLEOTIDE SEQUENCE [LARGE SCALE GENOMIC DNA]</scope>
    <source>
        <strain evidence="1 2">I46</strain>
    </source>
</reference>
<sequence length="251" mass="27634">MTTVDHRTDTSRYVDALVSTPSNGTPEPRRLHLAPTASMVRLHDAISPEELRSLPVRVSHTTSQLGVQTYKVGAHDSYREAWGLRVNLDPRHRAIIIVLAHGATTGDLQRAREAARLIRDGQKSDGWEEVSLPREGRALVYKLTLESGDVATIDPDPVQPCTEEGCAEVWHGIHDRHIIAQAHRSFGDLSTYQMEVSKPVMDDDEEGYRLVVYIDDFAGDQVAAAALIADLQRMGEKLNQARAAGRLSGAA</sequence>
<accession>A0A7D5EVH4</accession>
<dbReference type="AlphaFoldDB" id="A0A7D5EVH4"/>
<proteinExistence type="predicted"/>
<evidence type="ECO:0000313" key="1">
    <source>
        <dbReference type="EMBL" id="QLD11371.1"/>
    </source>
</evidence>